<dbReference type="InterPro" id="IPR001353">
    <property type="entry name" value="Proteasome_sua/b"/>
</dbReference>
<dbReference type="VEuPathDB" id="FungiDB:CAWG_01974"/>
<dbReference type="Proteomes" id="UP000001429">
    <property type="component" value="Chromosome R"/>
</dbReference>
<dbReference type="FunFam" id="3.60.20.10:FF:000015">
    <property type="entry name" value="Proteasome subunit alpha type-5"/>
    <property type="match status" value="1"/>
</dbReference>
<dbReference type="GO" id="GO:0010499">
    <property type="term" value="P:proteasomal ubiquitin-independent protein catabolic process"/>
    <property type="evidence" value="ECO:0007669"/>
    <property type="project" value="UniProtKB-ARBA"/>
</dbReference>
<evidence type="ECO:0000256" key="1">
    <source>
        <dbReference type="ARBA" id="ARBA00003542"/>
    </source>
</evidence>
<dbReference type="PANTHER" id="PTHR11599">
    <property type="entry name" value="PROTEASOME SUBUNIT ALPHA/BETA"/>
    <property type="match status" value="1"/>
</dbReference>
<dbReference type="InterPro" id="IPR029055">
    <property type="entry name" value="Ntn_hydrolases_N"/>
</dbReference>
<evidence type="ECO:0000256" key="2">
    <source>
        <dbReference type="ARBA" id="ARBA00022490"/>
    </source>
</evidence>
<keyword evidence="3 6" id="KW-0647">Proteasome</keyword>
<keyword evidence="4 7" id="KW-0539">Nucleus</keyword>
<evidence type="ECO:0000256" key="3">
    <source>
        <dbReference type="ARBA" id="ARBA00022942"/>
    </source>
</evidence>
<dbReference type="AlphaFoldDB" id="C4YM96"/>
<dbReference type="PROSITE" id="PS51475">
    <property type="entry name" value="PROTEASOME_ALPHA_2"/>
    <property type="match status" value="1"/>
</dbReference>
<dbReference type="GO" id="GO:0005634">
    <property type="term" value="C:nucleus"/>
    <property type="evidence" value="ECO:0007669"/>
    <property type="project" value="UniProtKB-SubCell"/>
</dbReference>
<gene>
    <name evidence="9" type="ORF">CAWG_01974</name>
</gene>
<organism evidence="9 10">
    <name type="scientific">Candida albicans (strain WO-1)</name>
    <name type="common">Yeast</name>
    <dbReference type="NCBI Taxonomy" id="294748"/>
    <lineage>
        <taxon>Eukaryota</taxon>
        <taxon>Fungi</taxon>
        <taxon>Dikarya</taxon>
        <taxon>Ascomycota</taxon>
        <taxon>Saccharomycotina</taxon>
        <taxon>Pichiomycetes</taxon>
        <taxon>Debaryomycetaceae</taxon>
        <taxon>Candida/Lodderomyces clade</taxon>
        <taxon>Candida</taxon>
    </lineage>
</organism>
<dbReference type="SMART" id="SM00948">
    <property type="entry name" value="Proteasome_A_N"/>
    <property type="match status" value="1"/>
</dbReference>
<feature type="domain" description="Proteasome alpha-type subunits" evidence="8">
    <location>
        <begin position="8"/>
        <end position="30"/>
    </location>
</feature>
<proteinExistence type="inferred from homology"/>
<evidence type="ECO:0000313" key="10">
    <source>
        <dbReference type="Proteomes" id="UP000001429"/>
    </source>
</evidence>
<name>C4YM96_CANAW</name>
<dbReference type="Pfam" id="PF10584">
    <property type="entry name" value="Proteasome_A_N"/>
    <property type="match status" value="1"/>
</dbReference>
<dbReference type="CDD" id="cd03753">
    <property type="entry name" value="proteasome_alpha_type_5"/>
    <property type="match status" value="1"/>
</dbReference>
<dbReference type="HOGENOM" id="CLU_035750_4_2_1"/>
<dbReference type="InterPro" id="IPR033812">
    <property type="entry name" value="Proteasome_alpha_type_5"/>
</dbReference>
<dbReference type="PROSITE" id="PS00388">
    <property type="entry name" value="PROTEASOME_ALPHA_1"/>
    <property type="match status" value="1"/>
</dbReference>
<dbReference type="PaxDb" id="5476-C4YM96"/>
<evidence type="ECO:0000259" key="8">
    <source>
        <dbReference type="PROSITE" id="PS00388"/>
    </source>
</evidence>
<evidence type="ECO:0000256" key="5">
    <source>
        <dbReference type="ARBA" id="ARBA00026071"/>
    </source>
</evidence>
<keyword evidence="10" id="KW-1185">Reference proteome</keyword>
<accession>C4YM96</accession>
<dbReference type="GO" id="GO:0005737">
    <property type="term" value="C:cytoplasm"/>
    <property type="evidence" value="ECO:0007669"/>
    <property type="project" value="UniProtKB-SubCell"/>
</dbReference>
<dbReference type="InterPro" id="IPR023332">
    <property type="entry name" value="Proteasome_alpha-type"/>
</dbReference>
<comment type="subcellular location">
    <subcellularLocation>
        <location evidence="7">Cytoplasm</location>
    </subcellularLocation>
    <subcellularLocation>
        <location evidence="7">Nucleus</location>
    </subcellularLocation>
</comment>
<dbReference type="GO" id="GO:0019773">
    <property type="term" value="C:proteasome core complex, alpha-subunit complex"/>
    <property type="evidence" value="ECO:0007669"/>
    <property type="project" value="UniProtKB-UniRule"/>
</dbReference>
<dbReference type="SUPFAM" id="SSF56235">
    <property type="entry name" value="N-terminal nucleophile aminohydrolases (Ntn hydrolases)"/>
    <property type="match status" value="1"/>
</dbReference>
<evidence type="ECO:0000256" key="6">
    <source>
        <dbReference type="PROSITE-ProRule" id="PRU00808"/>
    </source>
</evidence>
<comment type="subunit">
    <text evidence="5">The 26S proteasome consists of a 20S proteasome core and two 19S regulatory subunits. The 20S proteasome core is composed of 28 subunits that are arranged in four stacked rings, resulting in a barrel-shaped structure. The two end rings are each formed by seven alpha subunits, and the two central rings are each formed by seven beta subunits. The catalytic chamber with the active sites is on the inside of the barrel.</text>
</comment>
<dbReference type="Gene3D" id="3.60.20.10">
    <property type="entry name" value="Glutamine Phosphoribosylpyrophosphate, subunit 1, domain 1"/>
    <property type="match status" value="1"/>
</dbReference>
<keyword evidence="2 7" id="KW-0963">Cytoplasm</keyword>
<sequence length="253" mass="27493">MFLTRSEYDRGVSTFSPEGRLFQVEYSLEAIKLGSTAIGISTSEGVILGVEKRVTSSLLESSSIEKIVEIDHHIGCAMSGLTADARSMIDHARVSSLTHNLYYDEDIGVESLTQSVCDALRFGEGAGGKRLMSRPFGVALLIAGVDKEKGPQLYHAEPSGTFYRYEAKAIGSGSEGAQAELNNEYHKSLTLKEAELLALKILKQVMEEKLDCKNAQLASVTKDGGFQIYSDEKTDAIIKELNAQATDEDTVIS</sequence>
<dbReference type="Pfam" id="PF00227">
    <property type="entry name" value="Proteasome"/>
    <property type="match status" value="1"/>
</dbReference>
<dbReference type="OrthoDB" id="431557at2759"/>
<evidence type="ECO:0000313" key="9">
    <source>
        <dbReference type="EMBL" id="EEQ43727.1"/>
    </source>
</evidence>
<evidence type="ECO:0000256" key="4">
    <source>
        <dbReference type="ARBA" id="ARBA00023242"/>
    </source>
</evidence>
<protein>
    <recommendedName>
        <fullName evidence="7">Proteasome subunit alpha type</fullName>
    </recommendedName>
</protein>
<dbReference type="NCBIfam" id="NF003075">
    <property type="entry name" value="PRK03996.1"/>
    <property type="match status" value="1"/>
</dbReference>
<reference evidence="9 10" key="1">
    <citation type="journal article" date="2009" name="Nature">
        <title>Evolution of pathogenicity and sexual reproduction in eight Candida genomes.</title>
        <authorList>
            <person name="Butler G."/>
            <person name="Rasmussen M.D."/>
            <person name="Lin M.F."/>
            <person name="Santos M.A."/>
            <person name="Sakthikumar S."/>
            <person name="Munro C.A."/>
            <person name="Rheinbay E."/>
            <person name="Grabherr M."/>
            <person name="Forche A."/>
            <person name="Reedy J.L."/>
            <person name="Agrafioti I."/>
            <person name="Arnaud M.B."/>
            <person name="Bates S."/>
            <person name="Brown A.J."/>
            <person name="Brunke S."/>
            <person name="Costanzo M.C."/>
            <person name="Fitzpatrick D.A."/>
            <person name="de Groot P.W."/>
            <person name="Harris D."/>
            <person name="Hoyer L.L."/>
            <person name="Hube B."/>
            <person name="Klis F.M."/>
            <person name="Kodira C."/>
            <person name="Lennard N."/>
            <person name="Logue M.E."/>
            <person name="Martin R."/>
            <person name="Neiman A.M."/>
            <person name="Nikolaou E."/>
            <person name="Quail M.A."/>
            <person name="Quinn J."/>
            <person name="Santos M.C."/>
            <person name="Schmitzberger F.F."/>
            <person name="Sherlock G."/>
            <person name="Shah P."/>
            <person name="Silverstein K.A."/>
            <person name="Skrzypek M.S."/>
            <person name="Soll D."/>
            <person name="Staggs R."/>
            <person name="Stansfield I."/>
            <person name="Stumpf M.P."/>
            <person name="Sudbery P.E."/>
            <person name="Srikantha T."/>
            <person name="Zeng Q."/>
            <person name="Berman J."/>
            <person name="Berriman M."/>
            <person name="Heitman J."/>
            <person name="Gow N.A."/>
            <person name="Lorenz M.C."/>
            <person name="Birren B.W."/>
            <person name="Kellis M."/>
            <person name="Cuomo C.A."/>
        </authorList>
    </citation>
    <scope>NUCLEOTIDE SEQUENCE [LARGE SCALE GENOMIC DNA]</scope>
    <source>
        <strain evidence="9 10">WO-1</strain>
    </source>
</reference>
<dbReference type="InterPro" id="IPR000426">
    <property type="entry name" value="Proteasome_asu_N"/>
</dbReference>
<evidence type="ECO:0000256" key="7">
    <source>
        <dbReference type="RuleBase" id="RU000551"/>
    </source>
</evidence>
<dbReference type="GO" id="GO:0043161">
    <property type="term" value="P:proteasome-mediated ubiquitin-dependent protein catabolic process"/>
    <property type="evidence" value="ECO:0007669"/>
    <property type="project" value="InterPro"/>
</dbReference>
<dbReference type="EMBL" id="CM000309">
    <property type="protein sequence ID" value="EEQ43727.1"/>
    <property type="molecule type" value="Genomic_DNA"/>
</dbReference>
<comment type="function">
    <text evidence="1">The proteasome degrades poly-ubiquitinated proteins in the cytoplasm and in the nucleus. It is essential for the regulated turnover of proteins and for the removal of misfolded proteins. The proteasome is a multicatalytic proteinase complex that is characterized by its ability to cleave peptides with Arg, Phe, Tyr, Leu, and Glu adjacent to the leaving group at neutral or slightly basic pH. It has an ATP-dependent proteolytic activity.</text>
</comment>
<dbReference type="OMA" id="RSMIDHA"/>
<comment type="similarity">
    <text evidence="6 7">Belongs to the peptidase T1A family.</text>
</comment>
<dbReference type="InterPro" id="IPR050115">
    <property type="entry name" value="Proteasome_alpha"/>
</dbReference>